<name>A0A914DV71_9BILA</name>
<dbReference type="PROSITE" id="PS50011">
    <property type="entry name" value="PROTEIN_KINASE_DOM"/>
    <property type="match status" value="1"/>
</dbReference>
<keyword evidence="1" id="KW-0808">Transferase</keyword>
<dbReference type="Proteomes" id="UP000887540">
    <property type="component" value="Unplaced"/>
</dbReference>
<evidence type="ECO:0000259" key="7">
    <source>
        <dbReference type="PROSITE" id="PS50011"/>
    </source>
</evidence>
<dbReference type="EC" id="2.7.12.2" evidence="6"/>
<keyword evidence="4" id="KW-0067">ATP-binding</keyword>
<keyword evidence="3" id="KW-0418">Kinase</keyword>
<keyword evidence="8" id="KW-1185">Reference proteome</keyword>
<evidence type="ECO:0000256" key="4">
    <source>
        <dbReference type="ARBA" id="ARBA00022840"/>
    </source>
</evidence>
<evidence type="ECO:0000256" key="3">
    <source>
        <dbReference type="ARBA" id="ARBA00022777"/>
    </source>
</evidence>
<protein>
    <recommendedName>
        <fullName evidence="6">mitogen-activated protein kinase kinase</fullName>
        <ecNumber evidence="6">2.7.12.2</ecNumber>
    </recommendedName>
</protein>
<dbReference type="Pfam" id="PF00069">
    <property type="entry name" value="Pkinase"/>
    <property type="match status" value="1"/>
</dbReference>
<dbReference type="InterPro" id="IPR011009">
    <property type="entry name" value="Kinase-like_dom_sf"/>
</dbReference>
<sequence length="325" mass="37185">MQSSSTAAAGTVSEKDLTSPLDGIFLMPNQNDLNKLKFSATGKVFDFNKNDLEDGLVIETSSHSVVKQYIFGPLNFPIAAKSINIPASRRQKEKKNKIMKRLVQEVQTFRLLPPCPNVVDFYGICIYEGEALICMELMDLSLEDFYKWFHNNKLSPDSMASSFVGTIWYLPPERFEHNDPPSRYDIRSDIWSLGITFGEIVYGALPYLTGNISKDTCDKNIIIVQRVIMQCEPSELIQRCFADYSNCLLDFVRLCLARVEQRARYDKLMKTEFYQQYKDDQEANDKRIANFMSSFFSKNEVKDKIDSPPPIAEAYTGNTTIDILE</sequence>
<dbReference type="PANTHER" id="PTHR48013">
    <property type="entry name" value="DUAL SPECIFICITY MITOGEN-ACTIVATED PROTEIN KINASE KINASE 5-RELATED"/>
    <property type="match status" value="1"/>
</dbReference>
<comment type="similarity">
    <text evidence="5">Belongs to the protein kinase superfamily. STE Ser/Thr protein kinase family. MAP kinase kinase subfamily.</text>
</comment>
<evidence type="ECO:0000313" key="8">
    <source>
        <dbReference type="Proteomes" id="UP000887540"/>
    </source>
</evidence>
<dbReference type="AlphaFoldDB" id="A0A914DV71"/>
<keyword evidence="2" id="KW-0547">Nucleotide-binding</keyword>
<proteinExistence type="inferred from homology"/>
<evidence type="ECO:0000256" key="2">
    <source>
        <dbReference type="ARBA" id="ARBA00022741"/>
    </source>
</evidence>
<dbReference type="GO" id="GO:0004708">
    <property type="term" value="F:MAP kinase kinase activity"/>
    <property type="evidence" value="ECO:0007669"/>
    <property type="project" value="UniProtKB-EC"/>
</dbReference>
<evidence type="ECO:0000313" key="9">
    <source>
        <dbReference type="WBParaSite" id="ACRNAN_scaffold3848.g14061.t1"/>
    </source>
</evidence>
<feature type="domain" description="Protein kinase" evidence="7">
    <location>
        <begin position="1"/>
        <end position="274"/>
    </location>
</feature>
<dbReference type="PANTHER" id="PTHR48013:SF15">
    <property type="entry name" value="DUAL SPECIFICITY MITOGEN-ACTIVATED PROTEIN KINASE KINASE 4"/>
    <property type="match status" value="1"/>
</dbReference>
<dbReference type="InterPro" id="IPR000719">
    <property type="entry name" value="Prot_kinase_dom"/>
</dbReference>
<dbReference type="Gene3D" id="1.10.510.10">
    <property type="entry name" value="Transferase(Phosphotransferase) domain 1"/>
    <property type="match status" value="1"/>
</dbReference>
<evidence type="ECO:0000256" key="1">
    <source>
        <dbReference type="ARBA" id="ARBA00022679"/>
    </source>
</evidence>
<dbReference type="GO" id="GO:0005524">
    <property type="term" value="F:ATP binding"/>
    <property type="evidence" value="ECO:0007669"/>
    <property type="project" value="UniProtKB-KW"/>
</dbReference>
<evidence type="ECO:0000256" key="6">
    <source>
        <dbReference type="ARBA" id="ARBA00038999"/>
    </source>
</evidence>
<evidence type="ECO:0000256" key="5">
    <source>
        <dbReference type="ARBA" id="ARBA00038035"/>
    </source>
</evidence>
<dbReference type="Gene3D" id="3.30.200.20">
    <property type="entry name" value="Phosphorylase Kinase, domain 1"/>
    <property type="match status" value="1"/>
</dbReference>
<dbReference type="SUPFAM" id="SSF56112">
    <property type="entry name" value="Protein kinase-like (PK-like)"/>
    <property type="match status" value="1"/>
</dbReference>
<dbReference type="WBParaSite" id="ACRNAN_scaffold3848.g14061.t1">
    <property type="protein sequence ID" value="ACRNAN_scaffold3848.g14061.t1"/>
    <property type="gene ID" value="ACRNAN_scaffold3848.g14061"/>
</dbReference>
<organism evidence="8 9">
    <name type="scientific">Acrobeloides nanus</name>
    <dbReference type="NCBI Taxonomy" id="290746"/>
    <lineage>
        <taxon>Eukaryota</taxon>
        <taxon>Metazoa</taxon>
        <taxon>Ecdysozoa</taxon>
        <taxon>Nematoda</taxon>
        <taxon>Chromadorea</taxon>
        <taxon>Rhabditida</taxon>
        <taxon>Tylenchina</taxon>
        <taxon>Cephalobomorpha</taxon>
        <taxon>Cephaloboidea</taxon>
        <taxon>Cephalobidae</taxon>
        <taxon>Acrobeloides</taxon>
    </lineage>
</organism>
<accession>A0A914DV71</accession>
<reference evidence="9" key="1">
    <citation type="submission" date="2022-11" db="UniProtKB">
        <authorList>
            <consortium name="WormBaseParasite"/>
        </authorList>
    </citation>
    <scope>IDENTIFICATION</scope>
</reference>